<dbReference type="GO" id="GO:0006811">
    <property type="term" value="P:monoatomic ion transport"/>
    <property type="evidence" value="ECO:0007669"/>
    <property type="project" value="InterPro"/>
</dbReference>
<keyword evidence="1" id="KW-0812">Transmembrane</keyword>
<evidence type="ECO:0000313" key="3">
    <source>
        <dbReference type="Proteomes" id="UP001190700"/>
    </source>
</evidence>
<dbReference type="InterPro" id="IPR036719">
    <property type="entry name" value="Neuro-gated_channel_TM_sf"/>
</dbReference>
<gene>
    <name evidence="2" type="ORF">CYMTET_7628</name>
</gene>
<feature type="transmembrane region" description="Helical" evidence="1">
    <location>
        <begin position="211"/>
        <end position="232"/>
    </location>
</feature>
<keyword evidence="1" id="KW-0472">Membrane</keyword>
<protein>
    <submittedName>
        <fullName evidence="2">Uncharacterized protein</fullName>
    </submittedName>
</protein>
<feature type="transmembrane region" description="Helical" evidence="1">
    <location>
        <begin position="150"/>
        <end position="173"/>
    </location>
</feature>
<evidence type="ECO:0000313" key="2">
    <source>
        <dbReference type="EMBL" id="KAK3284736.1"/>
    </source>
</evidence>
<sequence length="411" mass="47472">MDIQQLSMELQSGWEVANPRRSLKFWEEECYVDAVPTDQCNAFPTDPRSASRISLRNLHRVKPAEVFPLNLRKKKLETLKTGDDYQVNLTRNLSYKYRSFVNTAGFVQNREYKLERELHFENSTSSKDESSSRVIYPKLDIQILIVRSHFYWFINVAIPLYIFVSISLTSFIFDTQELADRLTINLTVLLTTVAYKYIIAEKLPDINYLTVLDVYLLACLFLEYLLIVYNVLAYAGTIPVSSNFKDNAVDYMLFAELCWLLASGAYGALSEIIINLHDRERKSKWANPANVLWIAVPPNNELHEEHDLYELQHMPYSADQEKVFKIKDDRIDELMNRLDKLCNPEGGPQDNGQTEIVGFLDSLAYPLLMNVTYDRFKAHANDSDGINEAPALYERNNDTVSAIYAKGRQRQ</sequence>
<feature type="transmembrane region" description="Helical" evidence="1">
    <location>
        <begin position="252"/>
        <end position="274"/>
    </location>
</feature>
<dbReference type="Proteomes" id="UP001190700">
    <property type="component" value="Unassembled WGS sequence"/>
</dbReference>
<dbReference type="SUPFAM" id="SSF90112">
    <property type="entry name" value="Neurotransmitter-gated ion-channel transmembrane pore"/>
    <property type="match status" value="1"/>
</dbReference>
<accession>A0AAE0GWL0</accession>
<dbReference type="GO" id="GO:0016020">
    <property type="term" value="C:membrane"/>
    <property type="evidence" value="ECO:0007669"/>
    <property type="project" value="InterPro"/>
</dbReference>
<feature type="transmembrane region" description="Helical" evidence="1">
    <location>
        <begin position="179"/>
        <end position="199"/>
    </location>
</feature>
<proteinExistence type="predicted"/>
<evidence type="ECO:0000256" key="1">
    <source>
        <dbReference type="SAM" id="Phobius"/>
    </source>
</evidence>
<dbReference type="EMBL" id="LGRX02002177">
    <property type="protein sequence ID" value="KAK3284736.1"/>
    <property type="molecule type" value="Genomic_DNA"/>
</dbReference>
<reference evidence="2 3" key="1">
    <citation type="journal article" date="2015" name="Genome Biol. Evol.">
        <title>Comparative Genomics of a Bacterivorous Green Alga Reveals Evolutionary Causalities and Consequences of Phago-Mixotrophic Mode of Nutrition.</title>
        <authorList>
            <person name="Burns J.A."/>
            <person name="Paasch A."/>
            <person name="Narechania A."/>
            <person name="Kim E."/>
        </authorList>
    </citation>
    <scope>NUCLEOTIDE SEQUENCE [LARGE SCALE GENOMIC DNA]</scope>
    <source>
        <strain evidence="2 3">PLY_AMNH</strain>
    </source>
</reference>
<keyword evidence="3" id="KW-1185">Reference proteome</keyword>
<dbReference type="Gene3D" id="1.20.58.390">
    <property type="entry name" value="Neurotransmitter-gated ion-channel transmembrane domain"/>
    <property type="match status" value="1"/>
</dbReference>
<name>A0AAE0GWL0_9CHLO</name>
<keyword evidence="1" id="KW-1133">Transmembrane helix</keyword>
<dbReference type="InterPro" id="IPR038050">
    <property type="entry name" value="Neuro_actylchol_rec"/>
</dbReference>
<comment type="caution">
    <text evidence="2">The sequence shown here is derived from an EMBL/GenBank/DDBJ whole genome shotgun (WGS) entry which is preliminary data.</text>
</comment>
<organism evidence="2 3">
    <name type="scientific">Cymbomonas tetramitiformis</name>
    <dbReference type="NCBI Taxonomy" id="36881"/>
    <lineage>
        <taxon>Eukaryota</taxon>
        <taxon>Viridiplantae</taxon>
        <taxon>Chlorophyta</taxon>
        <taxon>Pyramimonadophyceae</taxon>
        <taxon>Pyramimonadales</taxon>
        <taxon>Pyramimonadaceae</taxon>
        <taxon>Cymbomonas</taxon>
    </lineage>
</organism>
<dbReference type="AlphaFoldDB" id="A0AAE0GWL0"/>